<evidence type="ECO:0000256" key="4">
    <source>
        <dbReference type="ARBA" id="ARBA00022692"/>
    </source>
</evidence>
<feature type="transmembrane region" description="Helical" evidence="7">
    <location>
        <begin position="341"/>
        <end position="360"/>
    </location>
</feature>
<comment type="subcellular location">
    <subcellularLocation>
        <location evidence="1">Cell membrane</location>
        <topology evidence="1">Multi-pass membrane protein</topology>
    </subcellularLocation>
</comment>
<gene>
    <name evidence="9" type="ORF">NYP84_16930</name>
</gene>
<feature type="transmembrane region" description="Helical" evidence="7">
    <location>
        <begin position="178"/>
        <end position="211"/>
    </location>
</feature>
<evidence type="ECO:0000256" key="7">
    <source>
        <dbReference type="SAM" id="Phobius"/>
    </source>
</evidence>
<protein>
    <submittedName>
        <fullName evidence="9">Type II secretion system F family protein</fullName>
    </submittedName>
</protein>
<evidence type="ECO:0000256" key="3">
    <source>
        <dbReference type="ARBA" id="ARBA00022475"/>
    </source>
</evidence>
<evidence type="ECO:0000313" key="10">
    <source>
        <dbReference type="Proteomes" id="UP001058553"/>
    </source>
</evidence>
<feature type="transmembrane region" description="Helical" evidence="7">
    <location>
        <begin position="135"/>
        <end position="158"/>
    </location>
</feature>
<dbReference type="InterPro" id="IPR042094">
    <property type="entry name" value="T2SS_GspF_sf"/>
</dbReference>
<name>A0ABY5X796_ERWPY</name>
<organism evidence="9 10">
    <name type="scientific">Erwinia pyrifoliae</name>
    <dbReference type="NCBI Taxonomy" id="79967"/>
    <lineage>
        <taxon>Bacteria</taxon>
        <taxon>Pseudomonadati</taxon>
        <taxon>Pseudomonadota</taxon>
        <taxon>Gammaproteobacteria</taxon>
        <taxon>Enterobacterales</taxon>
        <taxon>Erwiniaceae</taxon>
        <taxon>Erwinia</taxon>
    </lineage>
</organism>
<dbReference type="EMBL" id="CP103445">
    <property type="protein sequence ID" value="UWS33247.1"/>
    <property type="molecule type" value="Genomic_DNA"/>
</dbReference>
<dbReference type="Proteomes" id="UP001058553">
    <property type="component" value="Chromosome"/>
</dbReference>
<evidence type="ECO:0000256" key="1">
    <source>
        <dbReference type="ARBA" id="ARBA00004651"/>
    </source>
</evidence>
<dbReference type="InterPro" id="IPR003004">
    <property type="entry name" value="GspF/PilC"/>
</dbReference>
<proteinExistence type="inferred from homology"/>
<evidence type="ECO:0000256" key="2">
    <source>
        <dbReference type="ARBA" id="ARBA00005745"/>
    </source>
</evidence>
<dbReference type="InterPro" id="IPR018076">
    <property type="entry name" value="T2SS_GspF_dom"/>
</dbReference>
<keyword evidence="4 7" id="KW-0812">Transmembrane</keyword>
<dbReference type="Pfam" id="PF00482">
    <property type="entry name" value="T2SSF"/>
    <property type="match status" value="2"/>
</dbReference>
<keyword evidence="10" id="KW-1185">Reference proteome</keyword>
<keyword evidence="5 7" id="KW-1133">Transmembrane helix</keyword>
<evidence type="ECO:0000313" key="9">
    <source>
        <dbReference type="EMBL" id="UWS33247.1"/>
    </source>
</evidence>
<dbReference type="PANTHER" id="PTHR30012">
    <property type="entry name" value="GENERAL SECRETION PATHWAY PROTEIN"/>
    <property type="match status" value="1"/>
</dbReference>
<dbReference type="Gene3D" id="1.20.81.30">
    <property type="entry name" value="Type II secretion system (T2SS), domain F"/>
    <property type="match status" value="2"/>
</dbReference>
<reference evidence="9" key="1">
    <citation type="submission" date="2022-07" db="EMBL/GenBank/DDBJ databases">
        <title>Genetic diversity of Erwinia pyrifoliae.</title>
        <authorList>
            <person name="Park D.S."/>
            <person name="Ham H."/>
        </authorList>
    </citation>
    <scope>NUCLEOTIDE SEQUENCE</scope>
    <source>
        <strain evidence="9">CP201486</strain>
    </source>
</reference>
<keyword evidence="6 7" id="KW-0472">Membrane</keyword>
<evidence type="ECO:0000259" key="8">
    <source>
        <dbReference type="Pfam" id="PF00482"/>
    </source>
</evidence>
<dbReference type="RefSeq" id="WP_259825870.1">
    <property type="nucleotide sequence ID" value="NZ_CP103445.1"/>
</dbReference>
<feature type="domain" description="Type II secretion system protein GspF" evidence="8">
    <location>
        <begin position="44"/>
        <end position="157"/>
    </location>
</feature>
<feature type="domain" description="Type II secretion system protein GspF" evidence="8">
    <location>
        <begin position="240"/>
        <end position="358"/>
    </location>
</feature>
<accession>A0ABY5X796</accession>
<sequence length="370" mass="42164">MMKAKRFVFIPECQQIKLRAKRDLASRWLAMKTFSVEDRLALYEDLAFLLENNLKTEDALQSMIASQRNKYSAQALCLQEMLKALKQGSSPDRGLEGWVPLQEMILIQAGNQDGDLASAFKRAMKIARANGEMRSACYSSLSYPFLLFISSLVMMYMVESRFLPRLASLVPAEQWTGALWWLSTISAMLINHLVIIGAVLFSLTIGIYWSLPNLTGESRRRVLDMLLPWSLYRDIQGIAFLLNFTALMRAQIKTQDALLLFSRQASPWLFERLTASLMQIRQGKQLGHAFRDSGYMFPSPQAIDRLILLSSGDRSERIIENYGYYWLEKTVVRIKRMASRLSYTALGINASYMALILLSTQDLNGLIANH</sequence>
<keyword evidence="3" id="KW-1003">Cell membrane</keyword>
<evidence type="ECO:0000256" key="5">
    <source>
        <dbReference type="ARBA" id="ARBA00022989"/>
    </source>
</evidence>
<comment type="similarity">
    <text evidence="2">Belongs to the GSP F family.</text>
</comment>
<evidence type="ECO:0000256" key="6">
    <source>
        <dbReference type="ARBA" id="ARBA00023136"/>
    </source>
</evidence>
<dbReference type="PANTHER" id="PTHR30012:SF0">
    <property type="entry name" value="TYPE II SECRETION SYSTEM PROTEIN F-RELATED"/>
    <property type="match status" value="1"/>
</dbReference>